<dbReference type="AlphaFoldDB" id="A0A7J9S795"/>
<dbReference type="Proteomes" id="UP000536195">
    <property type="component" value="Unassembled WGS sequence"/>
</dbReference>
<dbReference type="CDD" id="cd07381">
    <property type="entry name" value="MPP_CapA"/>
    <property type="match status" value="1"/>
</dbReference>
<dbReference type="Gene3D" id="3.60.21.10">
    <property type="match status" value="1"/>
</dbReference>
<dbReference type="InterPro" id="IPR052169">
    <property type="entry name" value="CW_Biosynth-Accessory"/>
</dbReference>
<dbReference type="RefSeq" id="WP_184230164.1">
    <property type="nucleotide sequence ID" value="NZ_JACHEC010000002.1"/>
</dbReference>
<sequence length="367" mass="41978">MNLVIYAVGDIMLGEQPLCHGFGVKSKICKNGIEYLFGELKEIFPNGDIVFGNLEAPASNITEKSGIYTNYFRADPKKIQNLKNMGFNVLSIANNHIMEHGAISFKNTVEELKKNNILPVGLKNGFEVLNVKGLNVGFLGCSLINDFLDNHPYNNFTSENELIENVMVMREKVDLLIISIHWGQEYVPYPSKEQVELGRKLIELGGDIILGGHPHVLQGYEIYKGKPIFYSLGNLIFDHTYIKETQKTIVTKINLKIDNKKIIGTDVEVIPLISNPNDYSLSKAKENQKEEILHFLSDSRKILKDKSPMEYLEVLKTMGYLKTSEKCKKTARREMKLFFLKNFSKYPWELKKNIIKKQFFNLFGVKK</sequence>
<evidence type="ECO:0000313" key="3">
    <source>
        <dbReference type="EMBL" id="MBB6401734.1"/>
    </source>
</evidence>
<evidence type="ECO:0000256" key="1">
    <source>
        <dbReference type="ARBA" id="ARBA00005662"/>
    </source>
</evidence>
<dbReference type="InterPro" id="IPR029052">
    <property type="entry name" value="Metallo-depent_PP-like"/>
</dbReference>
<organism evidence="3 4">
    <name type="scientific">Methanococcus maripaludis</name>
    <name type="common">Methanococcus deltae</name>
    <dbReference type="NCBI Taxonomy" id="39152"/>
    <lineage>
        <taxon>Archaea</taxon>
        <taxon>Methanobacteriati</taxon>
        <taxon>Methanobacteriota</taxon>
        <taxon>Methanomada group</taxon>
        <taxon>Methanococci</taxon>
        <taxon>Methanococcales</taxon>
        <taxon>Methanococcaceae</taxon>
        <taxon>Methanococcus</taxon>
    </lineage>
</organism>
<dbReference type="PANTHER" id="PTHR33393">
    <property type="entry name" value="POLYGLUTAMINE SYNTHESIS ACCESSORY PROTEIN RV0574C-RELATED"/>
    <property type="match status" value="1"/>
</dbReference>
<reference evidence="3 4" key="1">
    <citation type="submission" date="2020-08" db="EMBL/GenBank/DDBJ databases">
        <title>Genomic Encyclopedia of Type Strains, Phase IV (KMG-V): Genome sequencing to study the core and pangenomes of soil and plant-associated prokaryotes.</title>
        <authorList>
            <person name="Whitman W."/>
        </authorList>
    </citation>
    <scope>NUCLEOTIDE SEQUENCE [LARGE SCALE GENOMIC DNA]</scope>
    <source>
        <strain evidence="3 4">C11</strain>
    </source>
</reference>
<gene>
    <name evidence="3" type="ORF">HNP92_001039</name>
</gene>
<dbReference type="SUPFAM" id="SSF56300">
    <property type="entry name" value="Metallo-dependent phosphatases"/>
    <property type="match status" value="1"/>
</dbReference>
<protein>
    <submittedName>
        <fullName evidence="3">Poly-gamma-glutamate synthesis protein (Capsule biosynthesis protein)</fullName>
    </submittedName>
</protein>
<accession>A0A7J9S795</accession>
<proteinExistence type="inferred from homology"/>
<dbReference type="InterPro" id="IPR019079">
    <property type="entry name" value="Capsule_synth_CapA"/>
</dbReference>
<dbReference type="SMART" id="SM00854">
    <property type="entry name" value="PGA_cap"/>
    <property type="match status" value="1"/>
</dbReference>
<dbReference type="EMBL" id="JACHEC010000002">
    <property type="protein sequence ID" value="MBB6401734.1"/>
    <property type="molecule type" value="Genomic_DNA"/>
</dbReference>
<comment type="similarity">
    <text evidence="1">Belongs to the CapA family.</text>
</comment>
<comment type="caution">
    <text evidence="3">The sequence shown here is derived from an EMBL/GenBank/DDBJ whole genome shotgun (WGS) entry which is preliminary data.</text>
</comment>
<evidence type="ECO:0000313" key="4">
    <source>
        <dbReference type="Proteomes" id="UP000536195"/>
    </source>
</evidence>
<evidence type="ECO:0000259" key="2">
    <source>
        <dbReference type="SMART" id="SM00854"/>
    </source>
</evidence>
<dbReference type="Pfam" id="PF09587">
    <property type="entry name" value="PGA_cap"/>
    <property type="match status" value="1"/>
</dbReference>
<feature type="domain" description="Capsule synthesis protein CapA" evidence="2">
    <location>
        <begin position="4"/>
        <end position="239"/>
    </location>
</feature>
<dbReference type="PANTHER" id="PTHR33393:SF11">
    <property type="entry name" value="POLYGLUTAMINE SYNTHESIS ACCESSORY PROTEIN RV0574C-RELATED"/>
    <property type="match status" value="1"/>
</dbReference>
<name>A0A7J9S795_METMI</name>